<dbReference type="EMBL" id="BK016017">
    <property type="protein sequence ID" value="DAF89811.1"/>
    <property type="molecule type" value="Genomic_DNA"/>
</dbReference>
<sequence length="119" mass="13928">MELTVGILEGKLREFSKGTPIHLACDNCNHSISGSENILKIDDRTNQTFGYIELHLNHRVEGRIECAKDEKEFYEAEITKLKEELKKANSKINMYKDELESVKSCYDRIKRRESYIDRD</sequence>
<name>A0A8S5U5T3_9CAUD</name>
<accession>A0A8S5U5T3</accession>
<evidence type="ECO:0000256" key="1">
    <source>
        <dbReference type="SAM" id="Coils"/>
    </source>
</evidence>
<keyword evidence="1" id="KW-0175">Coiled coil</keyword>
<proteinExistence type="predicted"/>
<reference evidence="2" key="1">
    <citation type="journal article" date="2021" name="Proc. Natl. Acad. Sci. U.S.A.">
        <title>A Catalog of Tens of Thousands of Viruses from Human Metagenomes Reveals Hidden Associations with Chronic Diseases.</title>
        <authorList>
            <person name="Tisza M.J."/>
            <person name="Buck C.B."/>
        </authorList>
    </citation>
    <scope>NUCLEOTIDE SEQUENCE</scope>
    <source>
        <strain evidence="2">CteLh2</strain>
    </source>
</reference>
<feature type="coiled-coil region" evidence="1">
    <location>
        <begin position="57"/>
        <end position="98"/>
    </location>
</feature>
<evidence type="ECO:0000313" key="2">
    <source>
        <dbReference type="EMBL" id="DAF89811.1"/>
    </source>
</evidence>
<organism evidence="2">
    <name type="scientific">Siphoviridae sp. cteLh2</name>
    <dbReference type="NCBI Taxonomy" id="2825590"/>
    <lineage>
        <taxon>Viruses</taxon>
        <taxon>Duplodnaviria</taxon>
        <taxon>Heunggongvirae</taxon>
        <taxon>Uroviricota</taxon>
        <taxon>Caudoviricetes</taxon>
    </lineage>
</organism>
<protein>
    <submittedName>
        <fullName evidence="2">Uncharacterized protein</fullName>
    </submittedName>
</protein>